<keyword evidence="9" id="KW-1185">Reference proteome</keyword>
<comment type="subcellular location">
    <subcellularLocation>
        <location evidence="1">Membrane</location>
        <topology evidence="1">Multi-pass membrane protein</topology>
    </subcellularLocation>
</comment>
<name>A0ABW4ZFQ4_9BACT</name>
<feature type="transmembrane region" description="Helical" evidence="7">
    <location>
        <begin position="134"/>
        <end position="154"/>
    </location>
</feature>
<feature type="transmembrane region" description="Helical" evidence="7">
    <location>
        <begin position="515"/>
        <end position="532"/>
    </location>
</feature>
<dbReference type="InterPro" id="IPR001734">
    <property type="entry name" value="Na/solute_symporter"/>
</dbReference>
<evidence type="ECO:0000256" key="4">
    <source>
        <dbReference type="ARBA" id="ARBA00022989"/>
    </source>
</evidence>
<feature type="transmembrane region" description="Helical" evidence="7">
    <location>
        <begin position="608"/>
        <end position="633"/>
    </location>
</feature>
<dbReference type="CDD" id="cd11477">
    <property type="entry name" value="SLC5sbd_u1"/>
    <property type="match status" value="1"/>
</dbReference>
<protein>
    <submittedName>
        <fullName evidence="8">Sodium:solute symporter family protein</fullName>
    </submittedName>
</protein>
<reference evidence="9" key="1">
    <citation type="journal article" date="2019" name="Int. J. Syst. Evol. Microbiol.">
        <title>The Global Catalogue of Microorganisms (GCM) 10K type strain sequencing project: providing services to taxonomists for standard genome sequencing and annotation.</title>
        <authorList>
            <consortium name="The Broad Institute Genomics Platform"/>
            <consortium name="The Broad Institute Genome Sequencing Center for Infectious Disease"/>
            <person name="Wu L."/>
            <person name="Ma J."/>
        </authorList>
    </citation>
    <scope>NUCLEOTIDE SEQUENCE [LARGE SCALE GENOMIC DNA]</scope>
    <source>
        <strain evidence="9">CCUG 57942</strain>
    </source>
</reference>
<evidence type="ECO:0000313" key="9">
    <source>
        <dbReference type="Proteomes" id="UP001597389"/>
    </source>
</evidence>
<dbReference type="InterPro" id="IPR038377">
    <property type="entry name" value="Na/Glc_symporter_sf"/>
</dbReference>
<feature type="transmembrane region" description="Helical" evidence="7">
    <location>
        <begin position="12"/>
        <end position="32"/>
    </location>
</feature>
<dbReference type="Gene3D" id="1.20.1730.10">
    <property type="entry name" value="Sodium/glucose cotransporter"/>
    <property type="match status" value="1"/>
</dbReference>
<feature type="transmembrane region" description="Helical" evidence="7">
    <location>
        <begin position="44"/>
        <end position="65"/>
    </location>
</feature>
<keyword evidence="3 7" id="KW-0812">Transmembrane</keyword>
<sequence>MNVLAAVRSLAGIDMAILGSFFVLALGIGVFVSRQAGKSSGEFFLSGKSMPWWLLGFSMVATTFSTDTPNFVTNIVRVNGVWSNWMWWAFVLTGMLTVFLYAKLWRRSNVMTDVEYYEMRYSGKEAAFLRGFRALYLGVIFNITVMAGVSLAAIKIGGVMLGWSPLQSVALAMTVTVVFSSMGGFKGVILTDFCLFIMAMVGAFAAAYFAIHNPDMEKAGVQSVGDLFSHEAVRDKLSLVPQSFDMSNADVRNAVMGLFILPLAVQWWAAWYPGAEPGGGGYLAQRMLAAKNEKHAVGATLFFQVAHYAARPWPWIIVALASMVVFPMGTIKEREAAADQLASPEVVAIVEQIQTNPEAVSEEDKALVEDLTFTSKGLASLRAGFDEKTVPNDKLDHDLAYSAMLNYLPAGWFGLVLTSLIAAYMSTISTHLNWGSSYVVNDFWKRFINKDASEKELVRVGRVSTVVMMLLTALFALQLQSALQVFGIIINIGAGTGLLFILRWFWWRINAWSEITAMIVSFVCAVTIEIGKAQAGWQFEGWEATLWIVGITTPAWIIVTLATKPTETSVLRSFVARVNPGGLGWRKVIREAEEAGEPIQADHEPVKIGLGIINMILGCILVYGVLLGVGMVLYGQSGAGYTTIAVGVLAGLGIVGTWKKSMT</sequence>
<dbReference type="EMBL" id="JBHUJB010000089">
    <property type="protein sequence ID" value="MFD2160679.1"/>
    <property type="molecule type" value="Genomic_DNA"/>
</dbReference>
<proteinExistence type="inferred from homology"/>
<dbReference type="RefSeq" id="WP_377091524.1">
    <property type="nucleotide sequence ID" value="NZ_JBHSJL010000014.1"/>
</dbReference>
<feature type="transmembrane region" description="Helical" evidence="7">
    <location>
        <begin position="639"/>
        <end position="658"/>
    </location>
</feature>
<evidence type="ECO:0000256" key="2">
    <source>
        <dbReference type="ARBA" id="ARBA00006434"/>
    </source>
</evidence>
<feature type="transmembrane region" description="Helical" evidence="7">
    <location>
        <begin position="85"/>
        <end position="102"/>
    </location>
</feature>
<gene>
    <name evidence="8" type="ORF">ACFSW8_17375</name>
</gene>
<dbReference type="Proteomes" id="UP001597389">
    <property type="component" value="Unassembled WGS sequence"/>
</dbReference>
<organism evidence="8 9">
    <name type="scientific">Rubritalea tangerina</name>
    <dbReference type="NCBI Taxonomy" id="430798"/>
    <lineage>
        <taxon>Bacteria</taxon>
        <taxon>Pseudomonadati</taxon>
        <taxon>Verrucomicrobiota</taxon>
        <taxon>Verrucomicrobiia</taxon>
        <taxon>Verrucomicrobiales</taxon>
        <taxon>Rubritaleaceae</taxon>
        <taxon>Rubritalea</taxon>
    </lineage>
</organism>
<dbReference type="Pfam" id="PF00474">
    <property type="entry name" value="SSF"/>
    <property type="match status" value="2"/>
</dbReference>
<dbReference type="PANTHER" id="PTHR11819:SF77">
    <property type="entry name" value="SODIUM_GLUCOSE COTRANSPORT PROTEIN"/>
    <property type="match status" value="1"/>
</dbReference>
<feature type="transmembrane region" description="Helical" evidence="7">
    <location>
        <begin position="485"/>
        <end position="506"/>
    </location>
</feature>
<comment type="caution">
    <text evidence="8">The sequence shown here is derived from an EMBL/GenBank/DDBJ whole genome shotgun (WGS) entry which is preliminary data.</text>
</comment>
<evidence type="ECO:0000256" key="6">
    <source>
        <dbReference type="RuleBase" id="RU362091"/>
    </source>
</evidence>
<evidence type="ECO:0000256" key="5">
    <source>
        <dbReference type="ARBA" id="ARBA00023136"/>
    </source>
</evidence>
<comment type="similarity">
    <text evidence="2 6">Belongs to the sodium:solute symporter (SSF) (TC 2.A.21) family.</text>
</comment>
<feature type="transmembrane region" description="Helical" evidence="7">
    <location>
        <begin position="313"/>
        <end position="331"/>
    </location>
</feature>
<keyword evidence="4 7" id="KW-1133">Transmembrane helix</keyword>
<evidence type="ECO:0000256" key="1">
    <source>
        <dbReference type="ARBA" id="ARBA00004141"/>
    </source>
</evidence>
<evidence type="ECO:0000313" key="8">
    <source>
        <dbReference type="EMBL" id="MFD2160679.1"/>
    </source>
</evidence>
<accession>A0ABW4ZFQ4</accession>
<feature type="transmembrane region" description="Helical" evidence="7">
    <location>
        <begin position="193"/>
        <end position="211"/>
    </location>
</feature>
<evidence type="ECO:0000256" key="7">
    <source>
        <dbReference type="SAM" id="Phobius"/>
    </source>
</evidence>
<dbReference type="PANTHER" id="PTHR11819">
    <property type="entry name" value="SOLUTE CARRIER FAMILY 5"/>
    <property type="match status" value="1"/>
</dbReference>
<dbReference type="PROSITE" id="PS50283">
    <property type="entry name" value="NA_SOLUT_SYMP_3"/>
    <property type="match status" value="1"/>
</dbReference>
<evidence type="ECO:0000256" key="3">
    <source>
        <dbReference type="ARBA" id="ARBA00022692"/>
    </source>
</evidence>
<keyword evidence="5 7" id="KW-0472">Membrane</keyword>
<feature type="transmembrane region" description="Helical" evidence="7">
    <location>
        <begin position="544"/>
        <end position="563"/>
    </location>
</feature>